<proteinExistence type="inferred from homology"/>
<dbReference type="Pfam" id="PF00570">
    <property type="entry name" value="HRDC"/>
    <property type="match status" value="1"/>
</dbReference>
<gene>
    <name evidence="11" type="ORF">XYLVIOL_LOCUS11107</name>
</gene>
<dbReference type="InterPro" id="IPR010997">
    <property type="entry name" value="HRDC-like_sf"/>
</dbReference>
<comment type="caution">
    <text evidence="11">The sequence shown here is derived from an EMBL/GenBank/DDBJ whole genome shotgun (WGS) entry which is preliminary data.</text>
</comment>
<dbReference type="CDD" id="cd06147">
    <property type="entry name" value="Rrp6p_like_exo"/>
    <property type="match status" value="1"/>
</dbReference>
<keyword evidence="7" id="KW-0539">Nucleus</keyword>
<feature type="region of interest" description="Disordered" evidence="9">
    <location>
        <begin position="686"/>
        <end position="809"/>
    </location>
</feature>
<dbReference type="InterPro" id="IPR012337">
    <property type="entry name" value="RNaseH-like_sf"/>
</dbReference>
<dbReference type="Pfam" id="PF08066">
    <property type="entry name" value="PMC2NT"/>
    <property type="match status" value="1"/>
</dbReference>
<dbReference type="InterPro" id="IPR036397">
    <property type="entry name" value="RNaseH_sf"/>
</dbReference>
<evidence type="ECO:0000256" key="3">
    <source>
        <dbReference type="ARBA" id="ARBA00022722"/>
    </source>
</evidence>
<evidence type="ECO:0000313" key="12">
    <source>
        <dbReference type="Proteomes" id="UP001642520"/>
    </source>
</evidence>
<dbReference type="Gene3D" id="3.30.420.10">
    <property type="entry name" value="Ribonuclease H-like superfamily/Ribonuclease H"/>
    <property type="match status" value="1"/>
</dbReference>
<sequence>MLFHVVDIIKDTNKERVVNDMDPTEDWSGNCPVSENETQGNENAKVDRVVPGYASFHDYVQEAFDAIKLGIKAANSLPIGSNFNYYSCFPSFLKANNENARLLLNVMQHVLGAANVKSNILNRDIEERFDLLLEANDTLLDRANALMDEECGVSKNSEVELIVTHAKKQPINGSWNSYRVSQSSRVAENEQSVRLLAGKNIQRPQLTFKDKIDNSPKPWCPRIKDKPNSLKPLAIYLEEGETGEVFNHPYEYELDMFVPPDDQLNKSEPSKYKSLEETRLITIKDPSDVKLLLEDLRRYKEIAVDLEHHSYRSFQGITCLMQISTADTDYLIDTLSLRSELHELNEIFTKPTVLKVFHGADLDIQWLQRDLSLYVVNMFDTHQAAKQLNLPYLSLAYLLKRYCNVDPDKHYQMADWRIRPLPEKLMKYAREDTHYLLYIKDILRNALIDVANGQTNILKAVYDRSTDICKKTYVKPVWTEDSFMSMYRKSQKMFNNKQLYALRELHKWRDHTAREEDDSIGYVLPNHMLLNIAETLPREMQGILACCDSIPPLVRQNLLKLHKIILKAREQPFIKPVLEDHLRQRLTQRNHITNSEAWMYSPHDIPSDTEARADLPCLLDRDDTLDLPILSAGIKHAVTVFDSPATSEDEEMEKDERKDDTGKRFVFVSPFERYKRVIPMIAEEEARERERQEEENRLNDAEIEKEDIAESKKKVHEHFKQVSQTMAKEKVTARSKKSSKISLSQMQGRKRKRDANIGKEDETKETDRNTEEDAAGEQGQTSNDKTVNSMRARKKGDKKQVIKDLEKKGMMPSEIFDYKLVDFTSFQGGSKNDSGQANHFQDSSVKRKKERTRKKKKKQKLNI</sequence>
<dbReference type="PROSITE" id="PS50967">
    <property type="entry name" value="HRDC"/>
    <property type="match status" value="1"/>
</dbReference>
<dbReference type="EMBL" id="CAXAJV020001301">
    <property type="protein sequence ID" value="CAL7952507.1"/>
    <property type="molecule type" value="Genomic_DNA"/>
</dbReference>
<dbReference type="InterPro" id="IPR049559">
    <property type="entry name" value="Rrp6p-like_exo"/>
</dbReference>
<feature type="domain" description="HRDC" evidence="10">
    <location>
        <begin position="495"/>
        <end position="575"/>
    </location>
</feature>
<dbReference type="PANTHER" id="PTHR12124:SF47">
    <property type="entry name" value="EXOSOME COMPONENT 10"/>
    <property type="match status" value="1"/>
</dbReference>
<feature type="compositionally biased region" description="Basic and acidic residues" evidence="9">
    <location>
        <begin position="686"/>
        <end position="712"/>
    </location>
</feature>
<name>A0ABP1PJC4_XYLVO</name>
<evidence type="ECO:0000256" key="7">
    <source>
        <dbReference type="ARBA" id="ARBA00023242"/>
    </source>
</evidence>
<keyword evidence="6" id="KW-0269">Exonuclease</keyword>
<organism evidence="11 12">
    <name type="scientific">Xylocopa violacea</name>
    <name type="common">Violet carpenter bee</name>
    <name type="synonym">Apis violacea</name>
    <dbReference type="NCBI Taxonomy" id="135666"/>
    <lineage>
        <taxon>Eukaryota</taxon>
        <taxon>Metazoa</taxon>
        <taxon>Ecdysozoa</taxon>
        <taxon>Arthropoda</taxon>
        <taxon>Hexapoda</taxon>
        <taxon>Insecta</taxon>
        <taxon>Pterygota</taxon>
        <taxon>Neoptera</taxon>
        <taxon>Endopterygota</taxon>
        <taxon>Hymenoptera</taxon>
        <taxon>Apocrita</taxon>
        <taxon>Aculeata</taxon>
        <taxon>Apoidea</taxon>
        <taxon>Anthophila</taxon>
        <taxon>Apidae</taxon>
        <taxon>Xylocopa</taxon>
        <taxon>Xylocopa</taxon>
    </lineage>
</organism>
<dbReference type="SMART" id="SM00474">
    <property type="entry name" value="35EXOc"/>
    <property type="match status" value="1"/>
</dbReference>
<keyword evidence="12" id="KW-1185">Reference proteome</keyword>
<evidence type="ECO:0000313" key="11">
    <source>
        <dbReference type="EMBL" id="CAL7952507.1"/>
    </source>
</evidence>
<dbReference type="SUPFAM" id="SSF53098">
    <property type="entry name" value="Ribonuclease H-like"/>
    <property type="match status" value="1"/>
</dbReference>
<comment type="subcellular location">
    <subcellularLocation>
        <location evidence="1">Nucleus</location>
    </subcellularLocation>
</comment>
<reference evidence="11 12" key="1">
    <citation type="submission" date="2024-08" db="EMBL/GenBank/DDBJ databases">
        <authorList>
            <person name="Will J Nash"/>
            <person name="Angela Man"/>
            <person name="Seanna McTaggart"/>
            <person name="Kendall Baker"/>
            <person name="Tom Barker"/>
            <person name="Leah Catchpole"/>
            <person name="Alex Durrant"/>
            <person name="Karim Gharbi"/>
            <person name="Naomi Irish"/>
            <person name="Gemy Kaithakottil"/>
            <person name="Debby Ku"/>
            <person name="Aaliyah Providence"/>
            <person name="Felix Shaw"/>
            <person name="David Swarbreck"/>
            <person name="Chris Watkins"/>
            <person name="Ann M. McCartney"/>
            <person name="Giulio Formenti"/>
            <person name="Alice Mouton"/>
            <person name="Noel Vella"/>
            <person name="Bjorn M von Reumont"/>
            <person name="Adriana Vella"/>
            <person name="Wilfried Haerty"/>
        </authorList>
    </citation>
    <scope>NUCLEOTIDE SEQUENCE [LARGE SCALE GENOMIC DNA]</scope>
</reference>
<evidence type="ECO:0000256" key="8">
    <source>
        <dbReference type="ARBA" id="ARBA00043957"/>
    </source>
</evidence>
<dbReference type="InterPro" id="IPR002562">
    <property type="entry name" value="3'-5'_exonuclease_dom"/>
</dbReference>
<dbReference type="SMART" id="SM00341">
    <property type="entry name" value="HRDC"/>
    <property type="match status" value="1"/>
</dbReference>
<dbReference type="PANTHER" id="PTHR12124">
    <property type="entry name" value="POLYMYOSITIS/SCLERODERMA AUTOANTIGEN-RELATED"/>
    <property type="match status" value="1"/>
</dbReference>
<keyword evidence="2" id="KW-0698">rRNA processing</keyword>
<protein>
    <recommendedName>
        <fullName evidence="10">HRDC domain-containing protein</fullName>
    </recommendedName>
</protein>
<dbReference type="InterPro" id="IPR045092">
    <property type="entry name" value="Rrp6-like"/>
</dbReference>
<evidence type="ECO:0000259" key="10">
    <source>
        <dbReference type="PROSITE" id="PS50967"/>
    </source>
</evidence>
<evidence type="ECO:0000256" key="9">
    <source>
        <dbReference type="SAM" id="MobiDB-lite"/>
    </source>
</evidence>
<feature type="region of interest" description="Disordered" evidence="9">
    <location>
        <begin position="827"/>
        <end position="863"/>
    </location>
</feature>
<dbReference type="Proteomes" id="UP001642520">
    <property type="component" value="Unassembled WGS sequence"/>
</dbReference>
<feature type="compositionally biased region" description="Basic and acidic residues" evidence="9">
    <location>
        <begin position="798"/>
        <end position="809"/>
    </location>
</feature>
<keyword evidence="4" id="KW-0378">Hydrolase</keyword>
<keyword evidence="3" id="KW-0540">Nuclease</keyword>
<feature type="compositionally biased region" description="Polar residues" evidence="9">
    <location>
        <begin position="778"/>
        <end position="789"/>
    </location>
</feature>
<dbReference type="SUPFAM" id="SSF47819">
    <property type="entry name" value="HRDC-like"/>
    <property type="match status" value="1"/>
</dbReference>
<feature type="compositionally biased region" description="Basic residues" evidence="9">
    <location>
        <begin position="846"/>
        <end position="863"/>
    </location>
</feature>
<feature type="compositionally biased region" description="Polar residues" evidence="9">
    <location>
        <begin position="827"/>
        <end position="843"/>
    </location>
</feature>
<accession>A0ABP1PJC4</accession>
<evidence type="ECO:0000256" key="5">
    <source>
        <dbReference type="ARBA" id="ARBA00022835"/>
    </source>
</evidence>
<dbReference type="Gene3D" id="1.10.150.80">
    <property type="entry name" value="HRDC domain"/>
    <property type="match status" value="1"/>
</dbReference>
<evidence type="ECO:0000256" key="4">
    <source>
        <dbReference type="ARBA" id="ARBA00022801"/>
    </source>
</evidence>
<dbReference type="InterPro" id="IPR002121">
    <property type="entry name" value="HRDC_dom"/>
</dbReference>
<keyword evidence="5" id="KW-0271">Exosome</keyword>
<dbReference type="InterPro" id="IPR044876">
    <property type="entry name" value="HRDC_dom_sf"/>
</dbReference>
<evidence type="ECO:0000256" key="6">
    <source>
        <dbReference type="ARBA" id="ARBA00022839"/>
    </source>
</evidence>
<evidence type="ECO:0000256" key="2">
    <source>
        <dbReference type="ARBA" id="ARBA00022552"/>
    </source>
</evidence>
<dbReference type="Pfam" id="PF01612">
    <property type="entry name" value="DNA_pol_A_exo1"/>
    <property type="match status" value="1"/>
</dbReference>
<evidence type="ECO:0000256" key="1">
    <source>
        <dbReference type="ARBA" id="ARBA00004123"/>
    </source>
</evidence>
<comment type="similarity">
    <text evidence="8">Belongs to the exosome component 10/RRP6 family.</text>
</comment>
<dbReference type="InterPro" id="IPR012588">
    <property type="entry name" value="Exosome-assoc_fac_Rrp6_N"/>
</dbReference>
<feature type="compositionally biased region" description="Basic and acidic residues" evidence="9">
    <location>
        <begin position="754"/>
        <end position="771"/>
    </location>
</feature>